<keyword evidence="1" id="KW-0802">TPR repeat</keyword>
<dbReference type="InterPro" id="IPR036465">
    <property type="entry name" value="vWFA_dom_sf"/>
</dbReference>
<name>A0ABW5AVK3_9FLAO</name>
<accession>A0ABW5AVK3</accession>
<dbReference type="InterPro" id="IPR019734">
    <property type="entry name" value="TPR_rpt"/>
</dbReference>
<dbReference type="PROSITE" id="PS50005">
    <property type="entry name" value="TPR"/>
    <property type="match status" value="1"/>
</dbReference>
<reference evidence="3" key="1">
    <citation type="journal article" date="2019" name="Int. J. Syst. Evol. Microbiol.">
        <title>The Global Catalogue of Microorganisms (GCM) 10K type strain sequencing project: providing services to taxonomists for standard genome sequencing and annotation.</title>
        <authorList>
            <consortium name="The Broad Institute Genomics Platform"/>
            <consortium name="The Broad Institute Genome Sequencing Center for Infectious Disease"/>
            <person name="Wu L."/>
            <person name="Ma J."/>
        </authorList>
    </citation>
    <scope>NUCLEOTIDE SEQUENCE [LARGE SCALE GENOMIC DNA]</scope>
    <source>
        <strain evidence="3">DT92</strain>
    </source>
</reference>
<dbReference type="SUPFAM" id="SSF48452">
    <property type="entry name" value="TPR-like"/>
    <property type="match status" value="1"/>
</dbReference>
<evidence type="ECO:0008006" key="4">
    <source>
        <dbReference type="Google" id="ProtNLM"/>
    </source>
</evidence>
<dbReference type="Proteomes" id="UP001597344">
    <property type="component" value="Unassembled WGS sequence"/>
</dbReference>
<keyword evidence="3" id="KW-1185">Reference proteome</keyword>
<protein>
    <recommendedName>
        <fullName evidence="4">TonB-dependent receptor plug domain-containing protein</fullName>
    </recommendedName>
</protein>
<sequence length="996" mass="114786">MKNLVSVFLHFVILLNIQTAFGQYDIILEAYILDTENKNAIPYVNVGFVDKSIGTVTDEWGKFYLRFDENLIGSSDLFKISSTGYESLLLTREELFDTLENTKTLFLKPTRVNSIGKKNLINITKRDIIGYPYSTDQSIYWNNKKALGSEIASLVRIRKKNTVLHNLRFQILENTSDSLMIRVNLYSNNNKKPGKSLLSDNIFHTVSKKRGEEVIDLSAYSLALEDDFIISLELVQVYGDEWNFAIKANDVSPSFLRQVSQDKWEKTENLGVDFEMEVSVPMASQDLISFKKPDRVVLYWDISLSMQDRNLEKEFDFLKRFFLKIGESEVDVVTFSDRIIETKTFSVIDGENEEIFEMLGTLNYNGASNFSSLFNETKKPDQYLVFTDGIDTYGKHKYCYDTPVFYINSKWNASHTKLLKGSYYSNGDYLDLYKISSFDALGNKDNQSEFLLSDYKEHSKSLTKINVFSDSIPLQGCVITVKGTLKEAVSDSSGSSYLKVEEGEILIFRHFAMKKKELVYKGANTLRVNLDPKYEKLNEVTLNLKKKSRAEEIVNLGMKKANKSNLGFTTYSKNRKDFPPGAITLFELINGQFPGVRAYLDNDGDVVITARGRNSINFNNSVLFVVDRVLQLGYPNHLNASQIESISLIPGIRGSILYGPYGKNGVFVIETIGSVNSENTNRVYKDTLLVQDNDYSENILLLDANNNMPEYLRTLHSSSNEEEAVRQYYKLRKDHENQIPFYVHSALYFKRWNQVFSEQIISNIAEIAVNNFSALRTLAFFLEEGGNIREAKIVYESILDVKPDYVQSYLDLANIYKKNKEYVKAFDLYKRILDRFKDNDIYTEVRKQTENELRHLLTFNRTFVNYSDVPKEFLSIKGVPVRLVFDWNNINAEFELQFVTPDKKYRTWTHGADQNLELLENEIQQGIISKEFIIDDSFSGEWLINIKSLGESSLLNPSFMKYTVYRNFGLANETEKVKFIKLYNQKNKVTLEKIKL</sequence>
<gene>
    <name evidence="2" type="ORF">ACFSJT_09455</name>
</gene>
<comment type="caution">
    <text evidence="2">The sequence shown here is derived from an EMBL/GenBank/DDBJ whole genome shotgun (WGS) entry which is preliminary data.</text>
</comment>
<dbReference type="Gene3D" id="1.25.40.10">
    <property type="entry name" value="Tetratricopeptide repeat domain"/>
    <property type="match status" value="1"/>
</dbReference>
<evidence type="ECO:0000313" key="3">
    <source>
        <dbReference type="Proteomes" id="UP001597344"/>
    </source>
</evidence>
<evidence type="ECO:0000313" key="2">
    <source>
        <dbReference type="EMBL" id="MFD2187018.1"/>
    </source>
</evidence>
<organism evidence="2 3">
    <name type="scientific">Aquimarina celericrescens</name>
    <dbReference type="NCBI Taxonomy" id="1964542"/>
    <lineage>
        <taxon>Bacteria</taxon>
        <taxon>Pseudomonadati</taxon>
        <taxon>Bacteroidota</taxon>
        <taxon>Flavobacteriia</taxon>
        <taxon>Flavobacteriales</taxon>
        <taxon>Flavobacteriaceae</taxon>
        <taxon>Aquimarina</taxon>
    </lineage>
</organism>
<dbReference type="RefSeq" id="WP_378320017.1">
    <property type="nucleotide sequence ID" value="NZ_JBHUHY010000007.1"/>
</dbReference>
<dbReference type="SMART" id="SM00028">
    <property type="entry name" value="TPR"/>
    <property type="match status" value="2"/>
</dbReference>
<evidence type="ECO:0000256" key="1">
    <source>
        <dbReference type="PROSITE-ProRule" id="PRU00339"/>
    </source>
</evidence>
<dbReference type="EMBL" id="JBHUHY010000007">
    <property type="protein sequence ID" value="MFD2187018.1"/>
    <property type="molecule type" value="Genomic_DNA"/>
</dbReference>
<feature type="repeat" description="TPR" evidence="1">
    <location>
        <begin position="806"/>
        <end position="839"/>
    </location>
</feature>
<proteinExistence type="predicted"/>
<dbReference type="InterPro" id="IPR011990">
    <property type="entry name" value="TPR-like_helical_dom_sf"/>
</dbReference>
<dbReference type="SUPFAM" id="SSF53300">
    <property type="entry name" value="vWA-like"/>
    <property type="match status" value="1"/>
</dbReference>